<keyword evidence="1 4" id="KW-0489">Methyltransferase</keyword>
<proteinExistence type="predicted"/>
<evidence type="ECO:0000259" key="3">
    <source>
        <dbReference type="Pfam" id="PF13649"/>
    </source>
</evidence>
<evidence type="ECO:0000313" key="4">
    <source>
        <dbReference type="EMBL" id="MBO2447069.1"/>
    </source>
</evidence>
<dbReference type="GO" id="GO:0008168">
    <property type="term" value="F:methyltransferase activity"/>
    <property type="evidence" value="ECO:0007669"/>
    <property type="project" value="UniProtKB-KW"/>
</dbReference>
<dbReference type="InterPro" id="IPR029063">
    <property type="entry name" value="SAM-dependent_MTases_sf"/>
</dbReference>
<feature type="domain" description="Methyltransferase" evidence="3">
    <location>
        <begin position="40"/>
        <end position="129"/>
    </location>
</feature>
<dbReference type="SUPFAM" id="SSF53335">
    <property type="entry name" value="S-adenosyl-L-methionine-dependent methyltransferases"/>
    <property type="match status" value="1"/>
</dbReference>
<organism evidence="4 5">
    <name type="scientific">Actinomadura barringtoniae</name>
    <dbReference type="NCBI Taxonomy" id="1427535"/>
    <lineage>
        <taxon>Bacteria</taxon>
        <taxon>Bacillati</taxon>
        <taxon>Actinomycetota</taxon>
        <taxon>Actinomycetes</taxon>
        <taxon>Streptosporangiales</taxon>
        <taxon>Thermomonosporaceae</taxon>
        <taxon>Actinomadura</taxon>
    </lineage>
</organism>
<dbReference type="InterPro" id="IPR041698">
    <property type="entry name" value="Methyltransf_25"/>
</dbReference>
<evidence type="ECO:0000313" key="5">
    <source>
        <dbReference type="Proteomes" id="UP000669179"/>
    </source>
</evidence>
<sequence length="260" mass="27976">MEVMAAQEHRVRLAALFDAQIRPHNARFRAAARIGPRDRVLDVGCGTGQSTREAAARTEGDVLGVDISAQSVAKARELSADLPNVAYLEADAQSHAFLRGHYDLCVSRLGTMFFSDPVAAFTNIASALRRAARLVLLVWQDGVSNEWSYAVRRAINAAEPVPVTTGPFALSDPATVNGLLNASGFTGIDFTDVHEPVYYGPDVATAYDLATGLKGTQDVLATAPDPERALDRLRATITAHDTGHGVYFDSRAWIITAQRA</sequence>
<dbReference type="EMBL" id="JAGEOJ010000003">
    <property type="protein sequence ID" value="MBO2447069.1"/>
    <property type="molecule type" value="Genomic_DNA"/>
</dbReference>
<evidence type="ECO:0000256" key="2">
    <source>
        <dbReference type="ARBA" id="ARBA00022679"/>
    </source>
</evidence>
<evidence type="ECO:0000256" key="1">
    <source>
        <dbReference type="ARBA" id="ARBA00022603"/>
    </source>
</evidence>
<reference evidence="4" key="1">
    <citation type="submission" date="2021-03" db="EMBL/GenBank/DDBJ databases">
        <authorList>
            <person name="Kanchanasin P."/>
            <person name="Saeng-In P."/>
            <person name="Phongsopitanun W."/>
            <person name="Yuki M."/>
            <person name="Kudo T."/>
            <person name="Ohkuma M."/>
            <person name="Tanasupawat S."/>
        </authorList>
    </citation>
    <scope>NUCLEOTIDE SEQUENCE</scope>
    <source>
        <strain evidence="4">GKU 128</strain>
    </source>
</reference>
<comment type="caution">
    <text evidence="4">The sequence shown here is derived from an EMBL/GenBank/DDBJ whole genome shotgun (WGS) entry which is preliminary data.</text>
</comment>
<dbReference type="CDD" id="cd02440">
    <property type="entry name" value="AdoMet_MTases"/>
    <property type="match status" value="1"/>
</dbReference>
<protein>
    <submittedName>
        <fullName evidence="4">Class I SAM-dependent methyltransferase</fullName>
    </submittedName>
</protein>
<dbReference type="GO" id="GO:0032259">
    <property type="term" value="P:methylation"/>
    <property type="evidence" value="ECO:0007669"/>
    <property type="project" value="UniProtKB-KW"/>
</dbReference>
<dbReference type="Pfam" id="PF13649">
    <property type="entry name" value="Methyltransf_25"/>
    <property type="match status" value="1"/>
</dbReference>
<dbReference type="AlphaFoldDB" id="A0A939T3Q6"/>
<dbReference type="PANTHER" id="PTHR43861:SF1">
    <property type="entry name" value="TRANS-ACONITATE 2-METHYLTRANSFERASE"/>
    <property type="match status" value="1"/>
</dbReference>
<gene>
    <name evidence="4" type="ORF">J4573_08205</name>
</gene>
<name>A0A939T3Q6_9ACTN</name>
<dbReference type="Gene3D" id="3.40.50.150">
    <property type="entry name" value="Vaccinia Virus protein VP39"/>
    <property type="match status" value="1"/>
</dbReference>
<keyword evidence="2" id="KW-0808">Transferase</keyword>
<dbReference type="Proteomes" id="UP000669179">
    <property type="component" value="Unassembled WGS sequence"/>
</dbReference>
<dbReference type="PANTHER" id="PTHR43861">
    <property type="entry name" value="TRANS-ACONITATE 2-METHYLTRANSFERASE-RELATED"/>
    <property type="match status" value="1"/>
</dbReference>
<accession>A0A939T3Q6</accession>
<keyword evidence="5" id="KW-1185">Reference proteome</keyword>